<feature type="domain" description="TNFR-Cys" evidence="4">
    <location>
        <begin position="226"/>
        <end position="258"/>
    </location>
</feature>
<evidence type="ECO:0000313" key="7">
    <source>
        <dbReference type="Proteomes" id="UP000011087"/>
    </source>
</evidence>
<feature type="region of interest" description="Disordered" evidence="1">
    <location>
        <begin position="444"/>
        <end position="479"/>
    </location>
</feature>
<dbReference type="InterPro" id="IPR011641">
    <property type="entry name" value="Tyr-kin_ephrin_A/B_rcpt-like"/>
</dbReference>
<feature type="chain" id="PRO_5008770172" description="Tyrosine-protein kinase ephrin type A/B receptor-like domain-containing protein" evidence="2">
    <location>
        <begin position="25"/>
        <end position="1757"/>
    </location>
</feature>
<feature type="domain" description="EGF-like" evidence="3">
    <location>
        <begin position="1413"/>
        <end position="1461"/>
    </location>
</feature>
<reference evidence="6" key="3">
    <citation type="submission" date="2016-03" db="UniProtKB">
        <authorList>
            <consortium name="EnsemblProtists"/>
        </authorList>
    </citation>
    <scope>IDENTIFICATION</scope>
</reference>
<dbReference type="OMA" id="CPTKCTT"/>
<feature type="domain" description="TNFR-Cys" evidence="4">
    <location>
        <begin position="886"/>
        <end position="920"/>
    </location>
</feature>
<name>L1ILM8_GUITC</name>
<dbReference type="OrthoDB" id="4062651at2759"/>
<feature type="domain" description="EGF-like" evidence="3">
    <location>
        <begin position="222"/>
        <end position="257"/>
    </location>
</feature>
<dbReference type="Pfam" id="PF07699">
    <property type="entry name" value="Ephrin_rec_like"/>
    <property type="match status" value="6"/>
</dbReference>
<accession>L1ILM8</accession>
<evidence type="ECO:0000259" key="4">
    <source>
        <dbReference type="SMART" id="SM00208"/>
    </source>
</evidence>
<dbReference type="GeneID" id="17293847"/>
<feature type="domain" description="EGF-like" evidence="3">
    <location>
        <begin position="1630"/>
        <end position="1684"/>
    </location>
</feature>
<feature type="domain" description="EGF-like" evidence="3">
    <location>
        <begin position="742"/>
        <end position="791"/>
    </location>
</feature>
<protein>
    <recommendedName>
        <fullName evidence="8">Tyrosine-protein kinase ephrin type A/B receptor-like domain-containing protein</fullName>
    </recommendedName>
</protein>
<dbReference type="InterPro" id="IPR001368">
    <property type="entry name" value="TNFR/NGFR_Cys_rich_reg"/>
</dbReference>
<feature type="domain" description="EGF-like" evidence="3">
    <location>
        <begin position="1081"/>
        <end position="1133"/>
    </location>
</feature>
<sequence length="1757" mass="183803">MRGLAVLAYASLLQLAWLVLLAQGLSCPAGSEPLLSSELVQLVKECNLTSQSPCSLHFPALTLSDTSELNVSIYISPHNASGYFLAASFSMFAFTEKLSRDYLGSNCTEFDVYTWITKTSDIAPNSELSIRINGSSSNTSSCPSLLARVQVSYTPACRPCAQGSYAGVNSSSCEACPALSTSPGGSIALDNCTCQAGYTGKNISDCQGCPAGQFKGLMGFQACDDCPVGTYSQLEGSSACTNCPMGMTSVGGTSSCICAGGYVFEAAFRCFPCPAGSFKNATGNGTCSVCGDGTYASSNGTVVCLSCPKGSYREKPPQLHGDGRSELSGLLPTQLDGCNGELNDRLLQPGMTTCAPCDPGYFSHIASSECTADVVDVLVEVFVSGDVDAFTLDLQSNLTQVLSSLFLLPLDLVYFVSSALVGGTQSNNLVEQGNVTVSNASNATELSNSTNSSNTTDSFNSSDILSTPPSTTPLPSSSSSPVVKATWRVMAARSFFASLLQTFDRQQFLRDFNASHVLNIVFTERCGAGRQRNATGSCEACPVGTFKNASDDSQCFPCRSNASTAGEGVILSTDCLCLPGYKFVSFDSPCEPCSPGSYSNTLANQDCQLCAANTYNSKLASTSCTACPPRSVSGEGSPSISSCLCVPGYRPDSTASSFSCRMCPVNTYKNFTGNTECVSCPPHSVSSMRTVDIKYCRCDFGYTGPNTNCTPCPAGTYKEYPGPYRSLISRCIPGYGSNLSSTCSLCPIGTYKFFVATVECLTCPGNFSTHQIGSTSCECSPGFQLEGGNCTRCPQGTWKNYTGNETCSSCPPDSSTVPGAVEITDCICNAGYEWVDNGCSFCSFGKIRKDLSWSSCQPCPPGRSSNADRTVCTFTGCAQGEWWKNCSEYENAACMPCTSLQPCPNGFYWDSCQAWDDAQCRPCTNSKPLNAHFTRPGLPAAPTSCPSWACDQGYEEIGGDCVACPSGKYSNRGQPSCSSCPGDTDSLLPGQGFCRACKTGFYIESFGMDGHAICTPCPDNSTTSPNQNIYSFSTCHCSRGYMGFSWKCQPCQPGTYKPNVTGSTDLQLYYSGFQLLDLCVKCPPMTFNDLPGQSSASSCLPCLPGSTAPEGSASCSCPAGQYDTDPTGQASCLPCPSNTFNDHAGQLGVSSCLPCPNNSYSAEGQVACFCNYGYFSAGQCLGCPAGKYKQDVGCFDCPAFATSNEGSVSSSQCFCRGGYYGSPSSSCLICPLNTTSLPGAAATLSDCICEEGYYGSNTDCVQCPLLSKSPAGSTVLSSCTCVPGSAGDPGRNISCKLCSAVDPNSYSWESSFNCSCNAGYYGSFVFVEDRVQVNCSLCPQGTYSSTPAVTHCTSCPSNKTSQLGSTSLSACTCPTGTVEASGECVVTQRRLLASSDEVSCPPNSSQTMSGSCLCDPGHFSSSGAPPCSPCMEGTVTKFAGSSSCASCPAGSISIQDRTSCVCPVGQYGQAGSCVRCPSGMLAVAGSDEASDCECEEGFYLHEEEEACRRCPEGSSSRRGSVGLGGCACVRGYFGRPWEGRGCSACPANASSEENSTTAQECFCSAGFYAGVGEDLSCSRCPPRSFSLPGSRSISNCMCDEGFYGNLSAHQDCSPCPANSLAVGSRLLLSDCLCMEGYFSVPSGRCLACPANALSSLGSRSIFDCTCNAGYYGTPGVLSSPPTCKACPAGKYSWGPVRLTEDSCLSCPAHSMSNSSSLSREDCKCASGYCRGEGESWECTPCSCPAGLDGKMCLLREL</sequence>
<evidence type="ECO:0000259" key="3">
    <source>
        <dbReference type="SMART" id="SM00181"/>
    </source>
</evidence>
<evidence type="ECO:0000256" key="2">
    <source>
        <dbReference type="SAM" id="SignalP"/>
    </source>
</evidence>
<dbReference type="InterPro" id="IPR009030">
    <property type="entry name" value="Growth_fac_rcpt_cys_sf"/>
</dbReference>
<evidence type="ECO:0000313" key="5">
    <source>
        <dbReference type="EMBL" id="EKX37161.1"/>
    </source>
</evidence>
<dbReference type="InterPro" id="IPR000742">
    <property type="entry name" value="EGF"/>
</dbReference>
<dbReference type="PaxDb" id="55529-EKX37161"/>
<dbReference type="STRING" id="905079.L1ILM8"/>
<dbReference type="Gene3D" id="2.10.50.10">
    <property type="entry name" value="Tumor Necrosis Factor Receptor, subunit A, domain 2"/>
    <property type="match status" value="14"/>
</dbReference>
<feature type="domain" description="TNFR-Cys" evidence="4">
    <location>
        <begin position="273"/>
        <end position="304"/>
    </location>
</feature>
<gene>
    <name evidence="5" type="ORF">GUITHDRAFT_145261</name>
</gene>
<feature type="domain" description="EGF-like" evidence="3">
    <location>
        <begin position="1182"/>
        <end position="1228"/>
    </location>
</feature>
<dbReference type="SMART" id="SM00208">
    <property type="entry name" value="TNFR"/>
    <property type="match status" value="5"/>
</dbReference>
<evidence type="ECO:0000256" key="1">
    <source>
        <dbReference type="SAM" id="MobiDB-lite"/>
    </source>
</evidence>
<dbReference type="SUPFAM" id="SSF57184">
    <property type="entry name" value="Growth factor receptor domain"/>
    <property type="match status" value="9"/>
</dbReference>
<dbReference type="SMART" id="SM01411">
    <property type="entry name" value="Ephrin_rec_like"/>
    <property type="match status" value="22"/>
</dbReference>
<feature type="domain" description="EGF-like" evidence="3">
    <location>
        <begin position="592"/>
        <end position="644"/>
    </location>
</feature>
<reference evidence="7" key="2">
    <citation type="submission" date="2012-11" db="EMBL/GenBank/DDBJ databases">
        <authorList>
            <person name="Kuo A."/>
            <person name="Curtis B.A."/>
            <person name="Tanifuji G."/>
            <person name="Burki F."/>
            <person name="Gruber A."/>
            <person name="Irimia M."/>
            <person name="Maruyama S."/>
            <person name="Arias M.C."/>
            <person name="Ball S.G."/>
            <person name="Gile G.H."/>
            <person name="Hirakawa Y."/>
            <person name="Hopkins J.F."/>
            <person name="Rensing S.A."/>
            <person name="Schmutz J."/>
            <person name="Symeonidi A."/>
            <person name="Elias M."/>
            <person name="Eveleigh R.J."/>
            <person name="Herman E.K."/>
            <person name="Klute M.J."/>
            <person name="Nakayama T."/>
            <person name="Obornik M."/>
            <person name="Reyes-Prieto A."/>
            <person name="Armbrust E.V."/>
            <person name="Aves S.J."/>
            <person name="Beiko R.G."/>
            <person name="Coutinho P."/>
            <person name="Dacks J.B."/>
            <person name="Durnford D.G."/>
            <person name="Fast N.M."/>
            <person name="Green B.R."/>
            <person name="Grisdale C."/>
            <person name="Hempe F."/>
            <person name="Henrissat B."/>
            <person name="Hoppner M.P."/>
            <person name="Ishida K.-I."/>
            <person name="Kim E."/>
            <person name="Koreny L."/>
            <person name="Kroth P.G."/>
            <person name="Liu Y."/>
            <person name="Malik S.-B."/>
            <person name="Maier U.G."/>
            <person name="McRose D."/>
            <person name="Mock T."/>
            <person name="Neilson J.A."/>
            <person name="Onodera N.T."/>
            <person name="Poole A.M."/>
            <person name="Pritham E.J."/>
            <person name="Richards T.A."/>
            <person name="Rocap G."/>
            <person name="Roy S.W."/>
            <person name="Sarai C."/>
            <person name="Schaack S."/>
            <person name="Shirato S."/>
            <person name="Slamovits C.H."/>
            <person name="Spencer D.F."/>
            <person name="Suzuki S."/>
            <person name="Worden A.Z."/>
            <person name="Zauner S."/>
            <person name="Barry K."/>
            <person name="Bell C."/>
            <person name="Bharti A.K."/>
            <person name="Crow J.A."/>
            <person name="Grimwood J."/>
            <person name="Kramer R."/>
            <person name="Lindquist E."/>
            <person name="Lucas S."/>
            <person name="Salamov A."/>
            <person name="McFadden G.I."/>
            <person name="Lane C.E."/>
            <person name="Keeling P.J."/>
            <person name="Gray M.W."/>
            <person name="Grigoriev I.V."/>
            <person name="Archibald J.M."/>
        </authorList>
    </citation>
    <scope>NUCLEOTIDE SEQUENCE</scope>
    <source>
        <strain evidence="7">CCMP2712</strain>
    </source>
</reference>
<dbReference type="SMART" id="SM00181">
    <property type="entry name" value="EGF"/>
    <property type="match status" value="9"/>
</dbReference>
<dbReference type="HOGENOM" id="CLU_239203_0_0_1"/>
<reference evidence="5 7" key="1">
    <citation type="journal article" date="2012" name="Nature">
        <title>Algal genomes reveal evolutionary mosaicism and the fate of nucleomorphs.</title>
        <authorList>
            <consortium name="DOE Joint Genome Institute"/>
            <person name="Curtis B.A."/>
            <person name="Tanifuji G."/>
            <person name="Burki F."/>
            <person name="Gruber A."/>
            <person name="Irimia M."/>
            <person name="Maruyama S."/>
            <person name="Arias M.C."/>
            <person name="Ball S.G."/>
            <person name="Gile G.H."/>
            <person name="Hirakawa Y."/>
            <person name="Hopkins J.F."/>
            <person name="Kuo A."/>
            <person name="Rensing S.A."/>
            <person name="Schmutz J."/>
            <person name="Symeonidi A."/>
            <person name="Elias M."/>
            <person name="Eveleigh R.J."/>
            <person name="Herman E.K."/>
            <person name="Klute M.J."/>
            <person name="Nakayama T."/>
            <person name="Obornik M."/>
            <person name="Reyes-Prieto A."/>
            <person name="Armbrust E.V."/>
            <person name="Aves S.J."/>
            <person name="Beiko R.G."/>
            <person name="Coutinho P."/>
            <person name="Dacks J.B."/>
            <person name="Durnford D.G."/>
            <person name="Fast N.M."/>
            <person name="Green B.R."/>
            <person name="Grisdale C.J."/>
            <person name="Hempel F."/>
            <person name="Henrissat B."/>
            <person name="Hoppner M.P."/>
            <person name="Ishida K."/>
            <person name="Kim E."/>
            <person name="Koreny L."/>
            <person name="Kroth P.G."/>
            <person name="Liu Y."/>
            <person name="Malik S.B."/>
            <person name="Maier U.G."/>
            <person name="McRose D."/>
            <person name="Mock T."/>
            <person name="Neilson J.A."/>
            <person name="Onodera N.T."/>
            <person name="Poole A.M."/>
            <person name="Pritham E.J."/>
            <person name="Richards T.A."/>
            <person name="Rocap G."/>
            <person name="Roy S.W."/>
            <person name="Sarai C."/>
            <person name="Schaack S."/>
            <person name="Shirato S."/>
            <person name="Slamovits C.H."/>
            <person name="Spencer D.F."/>
            <person name="Suzuki S."/>
            <person name="Worden A.Z."/>
            <person name="Zauner S."/>
            <person name="Barry K."/>
            <person name="Bell C."/>
            <person name="Bharti A.K."/>
            <person name="Crow J.A."/>
            <person name="Grimwood J."/>
            <person name="Kramer R."/>
            <person name="Lindquist E."/>
            <person name="Lucas S."/>
            <person name="Salamov A."/>
            <person name="McFadden G.I."/>
            <person name="Lane C.E."/>
            <person name="Keeling P.J."/>
            <person name="Gray M.W."/>
            <person name="Grigoriev I.V."/>
            <person name="Archibald J.M."/>
        </authorList>
    </citation>
    <scope>NUCLEOTIDE SEQUENCE</scope>
    <source>
        <strain evidence="5 7">CCMP2712</strain>
    </source>
</reference>
<evidence type="ECO:0000313" key="6">
    <source>
        <dbReference type="EnsemblProtists" id="EKX37161"/>
    </source>
</evidence>
<evidence type="ECO:0008006" key="8">
    <source>
        <dbReference type="Google" id="ProtNLM"/>
    </source>
</evidence>
<feature type="signal peptide" evidence="2">
    <location>
        <begin position="1"/>
        <end position="24"/>
    </location>
</feature>
<dbReference type="PANTHER" id="PTHR46967:SF2">
    <property type="entry name" value="SUSHI, VON WILLEBRAND FACTOR TYPE A, EGF AND PENTRAXIN DOMAIN-CONTAINING PROTEIN 1-LIKE"/>
    <property type="match status" value="1"/>
</dbReference>
<dbReference type="Proteomes" id="UP000011087">
    <property type="component" value="Unassembled WGS sequence"/>
</dbReference>
<dbReference type="KEGG" id="gtt:GUITHDRAFT_145261"/>
<keyword evidence="7" id="KW-1185">Reference proteome</keyword>
<dbReference type="RefSeq" id="XP_005824141.1">
    <property type="nucleotide sequence ID" value="XM_005824084.1"/>
</dbReference>
<feature type="domain" description="EGF-like" evidence="3">
    <location>
        <begin position="1280"/>
        <end position="1336"/>
    </location>
</feature>
<keyword evidence="2" id="KW-0732">Signal</keyword>
<dbReference type="EnsemblProtists" id="EKX37161">
    <property type="protein sequence ID" value="EKX37161"/>
    <property type="gene ID" value="GUITHDRAFT_145261"/>
</dbReference>
<dbReference type="PANTHER" id="PTHR46967">
    <property type="entry name" value="INSULIN-LIKE GROWTH FACTOR BINDING PROTEIN,N-TERMINAL"/>
    <property type="match status" value="1"/>
</dbReference>
<proteinExistence type="predicted"/>
<feature type="domain" description="TNFR-Cys" evidence="4">
    <location>
        <begin position="1414"/>
        <end position="1447"/>
    </location>
</feature>
<feature type="domain" description="EGF-like" evidence="3">
    <location>
        <begin position="159"/>
        <end position="207"/>
    </location>
</feature>
<organism evidence="5">
    <name type="scientific">Guillardia theta (strain CCMP2712)</name>
    <name type="common">Cryptophyte</name>
    <dbReference type="NCBI Taxonomy" id="905079"/>
    <lineage>
        <taxon>Eukaryota</taxon>
        <taxon>Cryptophyceae</taxon>
        <taxon>Pyrenomonadales</taxon>
        <taxon>Geminigeraceae</taxon>
        <taxon>Guillardia</taxon>
    </lineage>
</organism>
<dbReference type="eggNOG" id="KOG1217">
    <property type="taxonomic scope" value="Eukaryota"/>
</dbReference>
<dbReference type="EMBL" id="JH993063">
    <property type="protein sequence ID" value="EKX37161.1"/>
    <property type="molecule type" value="Genomic_DNA"/>
</dbReference>
<feature type="domain" description="TNFR-Cys" evidence="4">
    <location>
        <begin position="1338"/>
        <end position="1380"/>
    </location>
</feature>